<dbReference type="AlphaFoldDB" id="A0A9X3WEZ0"/>
<dbReference type="Proteomes" id="UP001145069">
    <property type="component" value="Unassembled WGS sequence"/>
</dbReference>
<keyword evidence="3" id="KW-1003">Cell membrane</keyword>
<comment type="similarity">
    <text evidence="2">Belongs to the BMP lipoprotein family.</text>
</comment>
<dbReference type="GO" id="GO:0005886">
    <property type="term" value="C:plasma membrane"/>
    <property type="evidence" value="ECO:0007669"/>
    <property type="project" value="UniProtKB-SubCell"/>
</dbReference>
<name>A0A9X3WEZ0_9BACI</name>
<evidence type="ECO:0000256" key="5">
    <source>
        <dbReference type="ARBA" id="ARBA00023136"/>
    </source>
</evidence>
<protein>
    <submittedName>
        <fullName evidence="8">BMP family ABC transporter substrate-binding protein</fullName>
    </submittedName>
</protein>
<proteinExistence type="inferred from homology"/>
<reference evidence="8" key="1">
    <citation type="submission" date="2022-06" db="EMBL/GenBank/DDBJ databases">
        <title>Aquibacillus sp. a new bacterium isolated from soil saline samples.</title>
        <authorList>
            <person name="Galisteo C."/>
            <person name="De La Haba R."/>
            <person name="Sanchez-Porro C."/>
            <person name="Ventosa A."/>
        </authorList>
    </citation>
    <scope>NUCLEOTIDE SEQUENCE</scope>
    <source>
        <strain evidence="8">3ASR75-54</strain>
    </source>
</reference>
<dbReference type="Pfam" id="PF02608">
    <property type="entry name" value="Bmp"/>
    <property type="match status" value="1"/>
</dbReference>
<evidence type="ECO:0000256" key="6">
    <source>
        <dbReference type="ARBA" id="ARBA00023288"/>
    </source>
</evidence>
<evidence type="ECO:0000313" key="9">
    <source>
        <dbReference type="Proteomes" id="UP001145069"/>
    </source>
</evidence>
<keyword evidence="5" id="KW-0472">Membrane</keyword>
<sequence length="321" mass="36043">MRKILGLIYVFLLLFLLITLTSCSNYGQGDIQKVGMLVENSINDQTWGNKGYKGLVEIKDELNVDVYFKEDIKTQQEVNRAVEQFSAKGVNLIFGHSNIYGKMFEKISDSYPNIHFVYFNGGYYADNLTSLNFSSHAMGFFGGMVAGKMTKTNQVGIIAAYEWQPEIEGFYEGVNYQNPNANVQMDFVNSWDNSKRASELFEKMNKQNVDVFYPAGDSFSIRIINQAKEAGKYAIGFVSDQIGLGKSTVLTSTVQQVDNLYLLAAKQFNEGELEGGVFTYDFNDGVITMGEFSPEVPNSFKMKLEGAIERYKETGLLPNES</sequence>
<dbReference type="SUPFAM" id="SSF53822">
    <property type="entry name" value="Periplasmic binding protein-like I"/>
    <property type="match status" value="1"/>
</dbReference>
<evidence type="ECO:0000256" key="1">
    <source>
        <dbReference type="ARBA" id="ARBA00004193"/>
    </source>
</evidence>
<evidence type="ECO:0000256" key="3">
    <source>
        <dbReference type="ARBA" id="ARBA00022475"/>
    </source>
</evidence>
<organism evidence="8 9">
    <name type="scientific">Aquibacillus salsiterrae</name>
    <dbReference type="NCBI Taxonomy" id="2950439"/>
    <lineage>
        <taxon>Bacteria</taxon>
        <taxon>Bacillati</taxon>
        <taxon>Bacillota</taxon>
        <taxon>Bacilli</taxon>
        <taxon>Bacillales</taxon>
        <taxon>Bacillaceae</taxon>
        <taxon>Aquibacillus</taxon>
    </lineage>
</organism>
<dbReference type="PANTHER" id="PTHR34296:SF2">
    <property type="entry name" value="ABC TRANSPORTER GUANOSINE-BINDING PROTEIN NUPN"/>
    <property type="match status" value="1"/>
</dbReference>
<evidence type="ECO:0000259" key="7">
    <source>
        <dbReference type="Pfam" id="PF02608"/>
    </source>
</evidence>
<keyword evidence="9" id="KW-1185">Reference proteome</keyword>
<evidence type="ECO:0000313" key="8">
    <source>
        <dbReference type="EMBL" id="MDC3417216.1"/>
    </source>
</evidence>
<keyword evidence="4" id="KW-0732">Signal</keyword>
<gene>
    <name evidence="8" type="ORF">NC799_09855</name>
</gene>
<keyword evidence="6" id="KW-0449">Lipoprotein</keyword>
<dbReference type="EMBL" id="JAMQKC010000007">
    <property type="protein sequence ID" value="MDC3417216.1"/>
    <property type="molecule type" value="Genomic_DNA"/>
</dbReference>
<evidence type="ECO:0000256" key="2">
    <source>
        <dbReference type="ARBA" id="ARBA00008610"/>
    </source>
</evidence>
<feature type="domain" description="ABC transporter substrate-binding protein PnrA-like" evidence="7">
    <location>
        <begin position="31"/>
        <end position="301"/>
    </location>
</feature>
<dbReference type="InterPro" id="IPR028082">
    <property type="entry name" value="Peripla_BP_I"/>
</dbReference>
<comment type="caution">
    <text evidence="8">The sequence shown here is derived from an EMBL/GenBank/DDBJ whole genome shotgun (WGS) entry which is preliminary data.</text>
</comment>
<evidence type="ECO:0000256" key="4">
    <source>
        <dbReference type="ARBA" id="ARBA00022729"/>
    </source>
</evidence>
<dbReference type="InterPro" id="IPR003760">
    <property type="entry name" value="PnrA-like"/>
</dbReference>
<accession>A0A9X3WEZ0</accession>
<dbReference type="Gene3D" id="3.40.50.2300">
    <property type="match status" value="2"/>
</dbReference>
<dbReference type="CDD" id="cd06353">
    <property type="entry name" value="PBP1_Med-like"/>
    <property type="match status" value="1"/>
</dbReference>
<dbReference type="PROSITE" id="PS51257">
    <property type="entry name" value="PROKAR_LIPOPROTEIN"/>
    <property type="match status" value="1"/>
</dbReference>
<dbReference type="InterPro" id="IPR050957">
    <property type="entry name" value="BMP_lipoprotein"/>
</dbReference>
<comment type="subcellular location">
    <subcellularLocation>
        <location evidence="1">Cell membrane</location>
        <topology evidence="1">Lipid-anchor</topology>
    </subcellularLocation>
</comment>
<dbReference type="PANTHER" id="PTHR34296">
    <property type="entry name" value="TRANSCRIPTIONAL ACTIVATOR PROTEIN MED"/>
    <property type="match status" value="1"/>
</dbReference>